<dbReference type="EMBL" id="LN483124">
    <property type="protein sequence ID" value="CED82187.1"/>
    <property type="molecule type" value="Genomic_DNA"/>
</dbReference>
<dbReference type="AlphaFoldDB" id="A0A0F7SJE8"/>
<evidence type="ECO:0000313" key="1">
    <source>
        <dbReference type="EMBL" id="CED82187.1"/>
    </source>
</evidence>
<reference evidence="1" key="1">
    <citation type="submission" date="2014-08" db="EMBL/GenBank/DDBJ databases">
        <authorList>
            <person name="Sharma Rahul"/>
            <person name="Thines Marco"/>
        </authorList>
    </citation>
    <scope>NUCLEOTIDE SEQUENCE</scope>
</reference>
<protein>
    <submittedName>
        <fullName evidence="1">Uncharacterized protein</fullName>
    </submittedName>
</protein>
<organism evidence="1">
    <name type="scientific">Phaffia rhodozyma</name>
    <name type="common">Yeast</name>
    <name type="synonym">Xanthophyllomyces dendrorhous</name>
    <dbReference type="NCBI Taxonomy" id="264483"/>
    <lineage>
        <taxon>Eukaryota</taxon>
        <taxon>Fungi</taxon>
        <taxon>Dikarya</taxon>
        <taxon>Basidiomycota</taxon>
        <taxon>Agaricomycotina</taxon>
        <taxon>Tremellomycetes</taxon>
        <taxon>Cystofilobasidiales</taxon>
        <taxon>Mrakiaceae</taxon>
        <taxon>Phaffia</taxon>
    </lineage>
</organism>
<sequence>MRDLFPVPSPLDGLCLKPESLFGQLKFGNIKPSPSATRFDDRAEILGQIETG</sequence>
<name>A0A0F7SJE8_PHARH</name>
<proteinExistence type="predicted"/>
<accession>A0A0F7SJE8</accession>